<dbReference type="PANTHER" id="PTHR20973:SF0">
    <property type="entry name" value="NON-STRUCTURAL MAINTENANCE OF CHROMOSOMES ELEMENT 1 HOMOLOG"/>
    <property type="match status" value="1"/>
</dbReference>
<evidence type="ECO:0000313" key="18">
    <source>
        <dbReference type="EMBL" id="KZF21247.1"/>
    </source>
</evidence>
<evidence type="ECO:0000256" key="9">
    <source>
        <dbReference type="ARBA" id="ARBA00022771"/>
    </source>
</evidence>
<evidence type="ECO:0000256" key="3">
    <source>
        <dbReference type="ARBA" id="ARBA00010258"/>
    </source>
</evidence>
<evidence type="ECO:0000256" key="10">
    <source>
        <dbReference type="ARBA" id="ARBA00022786"/>
    </source>
</evidence>
<evidence type="ECO:0000256" key="2">
    <source>
        <dbReference type="ARBA" id="ARBA00004123"/>
    </source>
</evidence>
<dbReference type="Pfam" id="PF08746">
    <property type="entry name" value="zf-RING-like"/>
    <property type="match status" value="1"/>
</dbReference>
<evidence type="ECO:0000256" key="6">
    <source>
        <dbReference type="ARBA" id="ARBA00022679"/>
    </source>
</evidence>
<dbReference type="AlphaFoldDB" id="A0A165FQ74"/>
<dbReference type="Pfam" id="PF07574">
    <property type="entry name" value="SMC_Nse1"/>
    <property type="match status" value="1"/>
</dbReference>
<dbReference type="FunCoup" id="A0A165FQ74">
    <property type="interactions" value="127"/>
</dbReference>
<accession>A0A165FQ74</accession>
<feature type="region of interest" description="Disordered" evidence="16">
    <location>
        <begin position="295"/>
        <end position="326"/>
    </location>
</feature>
<comment type="function">
    <text evidence="15">Acts in a DNA repair pathway for removal of UV-induced DNA damage that is distinct from classical nucleotide excision repair and in repair of ionizing radiation damage. Functions in homologous recombination repair of DNA double strand breaks and in recovery of stalled replication forks.</text>
</comment>
<feature type="region of interest" description="Disordered" evidence="16">
    <location>
        <begin position="147"/>
        <end position="167"/>
    </location>
</feature>
<dbReference type="OrthoDB" id="185455at2759"/>
<dbReference type="GO" id="GO:0061630">
    <property type="term" value="F:ubiquitin protein ligase activity"/>
    <property type="evidence" value="ECO:0007669"/>
    <property type="project" value="UniProtKB-EC"/>
</dbReference>
<proteinExistence type="inferred from homology"/>
<comment type="similarity">
    <text evidence="3 15">Belongs to the NSE1 family.</text>
</comment>
<dbReference type="OMA" id="WPGDKFV"/>
<reference evidence="18 19" key="1">
    <citation type="journal article" date="2016" name="Fungal Biol.">
        <title>The genome of Xylona heveae provides a window into fungal endophytism.</title>
        <authorList>
            <person name="Gazis R."/>
            <person name="Kuo A."/>
            <person name="Riley R."/>
            <person name="LaButti K."/>
            <person name="Lipzen A."/>
            <person name="Lin J."/>
            <person name="Amirebrahimi M."/>
            <person name="Hesse C.N."/>
            <person name="Spatafora J.W."/>
            <person name="Henrissat B."/>
            <person name="Hainaut M."/>
            <person name="Grigoriev I.V."/>
            <person name="Hibbett D.S."/>
        </authorList>
    </citation>
    <scope>NUCLEOTIDE SEQUENCE [LARGE SCALE GENOMIC DNA]</scope>
    <source>
        <strain evidence="18 19">TC161</strain>
    </source>
</reference>
<gene>
    <name evidence="18" type="ORF">L228DRAFT_262283</name>
</gene>
<evidence type="ECO:0000256" key="1">
    <source>
        <dbReference type="ARBA" id="ARBA00000900"/>
    </source>
</evidence>
<dbReference type="GO" id="GO:0000724">
    <property type="term" value="P:double-strand break repair via homologous recombination"/>
    <property type="evidence" value="ECO:0007669"/>
    <property type="project" value="TreeGrafter"/>
</dbReference>
<dbReference type="InterPro" id="IPR036388">
    <property type="entry name" value="WH-like_DNA-bd_sf"/>
</dbReference>
<keyword evidence="9 15" id="KW-0863">Zinc-finger</keyword>
<dbReference type="PANTHER" id="PTHR20973">
    <property type="entry name" value="NON-SMC ELEMENT 1-RELATED"/>
    <property type="match status" value="1"/>
</dbReference>
<dbReference type="GO" id="GO:0030915">
    <property type="term" value="C:Smc5-Smc6 complex"/>
    <property type="evidence" value="ECO:0007669"/>
    <property type="project" value="UniProtKB-UniRule"/>
</dbReference>
<keyword evidence="6 15" id="KW-0808">Transferase</keyword>
<dbReference type="InterPro" id="IPR011513">
    <property type="entry name" value="Nse1"/>
</dbReference>
<feature type="compositionally biased region" description="Polar residues" evidence="16">
    <location>
        <begin position="156"/>
        <end position="167"/>
    </location>
</feature>
<dbReference type="InterPro" id="IPR013083">
    <property type="entry name" value="Znf_RING/FYVE/PHD"/>
</dbReference>
<evidence type="ECO:0000256" key="15">
    <source>
        <dbReference type="RuleBase" id="RU368018"/>
    </source>
</evidence>
<evidence type="ECO:0000256" key="14">
    <source>
        <dbReference type="ARBA" id="ARBA00023242"/>
    </source>
</evidence>
<dbReference type="EMBL" id="KV407461">
    <property type="protein sequence ID" value="KZF21247.1"/>
    <property type="molecule type" value="Genomic_DNA"/>
</dbReference>
<dbReference type="GeneID" id="28899540"/>
<dbReference type="GO" id="GO:0005634">
    <property type="term" value="C:nucleus"/>
    <property type="evidence" value="ECO:0007669"/>
    <property type="project" value="UniProtKB-SubCell"/>
</dbReference>
<dbReference type="InterPro" id="IPR014857">
    <property type="entry name" value="Nse1_RING_C4HC3-type"/>
</dbReference>
<evidence type="ECO:0000256" key="4">
    <source>
        <dbReference type="ARBA" id="ARBA00012483"/>
    </source>
</evidence>
<evidence type="ECO:0000256" key="8">
    <source>
        <dbReference type="ARBA" id="ARBA00022763"/>
    </source>
</evidence>
<comment type="subunit">
    <text evidence="15">Component of the Smc5-Smc6 complex.</text>
</comment>
<comment type="catalytic activity">
    <reaction evidence="1 15">
        <text>S-ubiquitinyl-[E2 ubiquitin-conjugating enzyme]-L-cysteine + [acceptor protein]-L-lysine = [E2 ubiquitin-conjugating enzyme]-L-cysteine + N(6)-ubiquitinyl-[acceptor protein]-L-lysine.</text>
        <dbReference type="EC" id="2.3.2.27"/>
    </reaction>
</comment>
<dbReference type="GO" id="GO:0008270">
    <property type="term" value="F:zinc ion binding"/>
    <property type="evidence" value="ECO:0007669"/>
    <property type="project" value="UniProtKB-KW"/>
</dbReference>
<evidence type="ECO:0000256" key="7">
    <source>
        <dbReference type="ARBA" id="ARBA00022723"/>
    </source>
</evidence>
<dbReference type="CDD" id="cd16493">
    <property type="entry name" value="RING-CH-C4HC3_NSE1"/>
    <property type="match status" value="1"/>
</dbReference>
<keyword evidence="7 15" id="KW-0479">Metal-binding</keyword>
<evidence type="ECO:0000256" key="16">
    <source>
        <dbReference type="SAM" id="MobiDB-lite"/>
    </source>
</evidence>
<dbReference type="InParanoid" id="A0A165FQ74"/>
<dbReference type="EC" id="2.3.2.27" evidence="4 15"/>
<organism evidence="18 19">
    <name type="scientific">Xylona heveae (strain CBS 132557 / TC161)</name>
    <dbReference type="NCBI Taxonomy" id="1328760"/>
    <lineage>
        <taxon>Eukaryota</taxon>
        <taxon>Fungi</taxon>
        <taxon>Dikarya</taxon>
        <taxon>Ascomycota</taxon>
        <taxon>Pezizomycotina</taxon>
        <taxon>Xylonomycetes</taxon>
        <taxon>Xylonales</taxon>
        <taxon>Xylonaceae</taxon>
        <taxon>Xylona</taxon>
    </lineage>
</organism>
<dbReference type="SUPFAM" id="SSF57850">
    <property type="entry name" value="RING/U-box"/>
    <property type="match status" value="1"/>
</dbReference>
<dbReference type="Gene3D" id="3.90.1150.220">
    <property type="match status" value="1"/>
</dbReference>
<keyword evidence="19" id="KW-1185">Reference proteome</keyword>
<evidence type="ECO:0000313" key="19">
    <source>
        <dbReference type="Proteomes" id="UP000076632"/>
    </source>
</evidence>
<dbReference type="Proteomes" id="UP000076632">
    <property type="component" value="Unassembled WGS sequence"/>
</dbReference>
<comment type="subcellular location">
    <subcellularLocation>
        <location evidence="2 15">Nucleus</location>
    </subcellularLocation>
</comment>
<keyword evidence="8 15" id="KW-0227">DNA damage</keyword>
<protein>
    <recommendedName>
        <fullName evidence="5 15">Non-structural maintenance of chromosomes element 1 homolog</fullName>
        <ecNumber evidence="4 15">2.3.2.27</ecNumber>
    </recommendedName>
</protein>
<dbReference type="RefSeq" id="XP_018186802.1">
    <property type="nucleotide sequence ID" value="XM_018334403.1"/>
</dbReference>
<name>A0A165FQ74_XYLHT</name>
<keyword evidence="10 15" id="KW-0833">Ubl conjugation pathway</keyword>
<evidence type="ECO:0000256" key="11">
    <source>
        <dbReference type="ARBA" id="ARBA00022833"/>
    </source>
</evidence>
<dbReference type="STRING" id="1328760.A0A165FQ74"/>
<dbReference type="Gene3D" id="3.30.40.10">
    <property type="entry name" value="Zinc/RING finger domain, C3HC4 (zinc finger)"/>
    <property type="match status" value="1"/>
</dbReference>
<keyword evidence="14 15" id="KW-0539">Nucleus</keyword>
<dbReference type="Gene3D" id="1.10.10.10">
    <property type="entry name" value="Winged helix-like DNA-binding domain superfamily/Winged helix DNA-binding domain"/>
    <property type="match status" value="1"/>
</dbReference>
<sequence length="326" mass="36680">MMSDETSGQYNDGNRAFLQAFLARGVLTLAEAKPVLAAIFTVHEDRETLPEDVTEADFNSYIAAANYAISPFDFEIRSTLSQIDRTRIFALVNTTSDPMTQLATTYNADEISYLKRILDAMFETFNTPRREIMAITSMQALQLNKVPTDRARRESQNGNATQGSSGQSLTMLQAEKMLKQLVAEGWFEKSVAGFYSLSPRALIELRGWLMETYNDVGEEDDEGGEPSQRIKTCFACKDIVTVGQRCSERSCPVRLHDICTQNFFRAQQATNCPQCKREWTGNNYVGERAVTTTEEYMRGRRRSGPAAQAQPSTQRVGESEDDEEEE</sequence>
<evidence type="ECO:0000256" key="5">
    <source>
        <dbReference type="ARBA" id="ARBA00019422"/>
    </source>
</evidence>
<evidence type="ECO:0000259" key="17">
    <source>
        <dbReference type="Pfam" id="PF08746"/>
    </source>
</evidence>
<evidence type="ECO:0000256" key="13">
    <source>
        <dbReference type="ARBA" id="ARBA00023204"/>
    </source>
</evidence>
<evidence type="ECO:0000256" key="12">
    <source>
        <dbReference type="ARBA" id="ARBA00023172"/>
    </source>
</evidence>
<keyword evidence="13 15" id="KW-0234">DNA repair</keyword>
<keyword evidence="12 15" id="KW-0233">DNA recombination</keyword>
<keyword evidence="11 15" id="KW-0862">Zinc</keyword>
<feature type="domain" description="Non-structural maintenance of chromosomes element 1 RING C4HC3-type" evidence="17">
    <location>
        <begin position="233"/>
        <end position="275"/>
    </location>
</feature>